<dbReference type="Pfam" id="PF01867">
    <property type="entry name" value="Cas_Cas1"/>
    <property type="match status" value="1"/>
</dbReference>
<dbReference type="GO" id="GO:0004520">
    <property type="term" value="F:DNA endonuclease activity"/>
    <property type="evidence" value="ECO:0007669"/>
    <property type="project" value="InterPro"/>
</dbReference>
<feature type="binding site" evidence="10">
    <location>
        <position position="212"/>
    </location>
    <ligand>
        <name>Mn(2+)</name>
        <dbReference type="ChEBI" id="CHEBI:29035"/>
    </ligand>
</feature>
<dbReference type="OrthoDB" id="9803119at2"/>
<feature type="binding site" evidence="10">
    <location>
        <position position="227"/>
    </location>
    <ligand>
        <name>Mn(2+)</name>
        <dbReference type="ChEBI" id="CHEBI:29035"/>
    </ligand>
</feature>
<dbReference type="GO" id="GO:0003677">
    <property type="term" value="F:DNA binding"/>
    <property type="evidence" value="ECO:0007669"/>
    <property type="project" value="UniProtKB-KW"/>
</dbReference>
<feature type="binding site" evidence="10">
    <location>
        <position position="153"/>
    </location>
    <ligand>
        <name>Mn(2+)</name>
        <dbReference type="ChEBI" id="CHEBI:29035"/>
    </ligand>
</feature>
<dbReference type="RefSeq" id="WP_090657502.1">
    <property type="nucleotide sequence ID" value="NZ_FOXQ01000004.1"/>
</dbReference>
<evidence type="ECO:0000256" key="3">
    <source>
        <dbReference type="ARBA" id="ARBA00022759"/>
    </source>
</evidence>
<dbReference type="STRING" id="1465490.SAMN05444277_104214"/>
<dbReference type="GO" id="GO:0016787">
    <property type="term" value="F:hydrolase activity"/>
    <property type="evidence" value="ECO:0007669"/>
    <property type="project" value="UniProtKB-KW"/>
</dbReference>
<dbReference type="InterPro" id="IPR002729">
    <property type="entry name" value="CRISPR-assoc_Cas1"/>
</dbReference>
<evidence type="ECO:0000256" key="1">
    <source>
        <dbReference type="ARBA" id="ARBA00022722"/>
    </source>
</evidence>
<dbReference type="NCBIfam" id="TIGR00287">
    <property type="entry name" value="cas1"/>
    <property type="match status" value="1"/>
</dbReference>
<dbReference type="EMBL" id="FOXQ01000004">
    <property type="protein sequence ID" value="SFQ02574.1"/>
    <property type="molecule type" value="Genomic_DNA"/>
</dbReference>
<gene>
    <name evidence="10" type="primary">cas1</name>
    <name evidence="11" type="ORF">SAMN05444277_104214</name>
</gene>
<keyword evidence="6 10" id="KW-0051">Antiviral defense</keyword>
<dbReference type="PANTHER" id="PTHR34353:SF2">
    <property type="entry name" value="CRISPR-ASSOCIATED ENDONUCLEASE CAS1 1"/>
    <property type="match status" value="1"/>
</dbReference>
<accession>A0A1I5V4U5</accession>
<dbReference type="HAMAP" id="MF_01470">
    <property type="entry name" value="Cas1"/>
    <property type="match status" value="1"/>
</dbReference>
<keyword evidence="12" id="KW-1185">Reference proteome</keyword>
<keyword evidence="7 10" id="KW-0238">DNA-binding</keyword>
<evidence type="ECO:0000256" key="7">
    <source>
        <dbReference type="ARBA" id="ARBA00023125"/>
    </source>
</evidence>
<dbReference type="InterPro" id="IPR042206">
    <property type="entry name" value="CRISPR-assoc_Cas1_C"/>
</dbReference>
<keyword evidence="8 10" id="KW-0464">Manganese</keyword>
<dbReference type="AlphaFoldDB" id="A0A1I5V4U5"/>
<comment type="function">
    <text evidence="10">CRISPR (clustered regularly interspaced short palindromic repeat), is an adaptive immune system that provides protection against mobile genetic elements (viruses, transposable elements and conjugative plasmids). CRISPR clusters contain spacers, sequences complementary to antecedent mobile elements, and target invading nucleic acids. CRISPR clusters are transcribed and processed into CRISPR RNA (crRNA). Acts as a dsDNA endonuclease. Involved in the integration of spacer DNA into the CRISPR cassette.</text>
</comment>
<protein>
    <recommendedName>
        <fullName evidence="10">CRISPR-associated endonuclease Cas1</fullName>
        <ecNumber evidence="10">3.1.-.-</ecNumber>
    </recommendedName>
</protein>
<keyword evidence="4 10" id="KW-0378">Hydrolase</keyword>
<name>A0A1I5V4U5_9BACT</name>
<organism evidence="11 12">
    <name type="scientific">Parafilimonas terrae</name>
    <dbReference type="NCBI Taxonomy" id="1465490"/>
    <lineage>
        <taxon>Bacteria</taxon>
        <taxon>Pseudomonadati</taxon>
        <taxon>Bacteroidota</taxon>
        <taxon>Chitinophagia</taxon>
        <taxon>Chitinophagales</taxon>
        <taxon>Chitinophagaceae</taxon>
        <taxon>Parafilimonas</taxon>
    </lineage>
</organism>
<evidence type="ECO:0000256" key="9">
    <source>
        <dbReference type="ARBA" id="ARBA00038592"/>
    </source>
</evidence>
<evidence type="ECO:0000313" key="11">
    <source>
        <dbReference type="EMBL" id="SFQ02574.1"/>
    </source>
</evidence>
<evidence type="ECO:0000256" key="6">
    <source>
        <dbReference type="ARBA" id="ARBA00023118"/>
    </source>
</evidence>
<dbReference type="GO" id="GO:0043571">
    <property type="term" value="P:maintenance of CRISPR repeat elements"/>
    <property type="evidence" value="ECO:0007669"/>
    <property type="project" value="UniProtKB-UniRule"/>
</dbReference>
<evidence type="ECO:0000256" key="10">
    <source>
        <dbReference type="HAMAP-Rule" id="MF_01470"/>
    </source>
</evidence>
<dbReference type="InterPro" id="IPR019855">
    <property type="entry name" value="CRISPR-assoc_Cas1_NMENI"/>
</dbReference>
<evidence type="ECO:0000256" key="2">
    <source>
        <dbReference type="ARBA" id="ARBA00022723"/>
    </source>
</evidence>
<sequence length="306" mass="34641">MIKRTICIENPCHLKCRNMQMVVNYEHIKGYENLSEKTVPIEDIGILVLEHQQITISHYLLDKLVANNAAVITCNETHHPSGMMLPLESNSIQSERFRAQIEATGPLKKQLWQQTIKAKLSNQAAVLKKWGIRHNYLTKLAQDVKSGDAGNNEAKGAAYYWSHLFPDAWQFFRKREGPPPNNLLNYGYAILRATMARAITGAGLLPALGIFHRNRYNAYCLADDMMEPYRPFVDVIVRSIIDKTSSVENLTQELKVQLLKLPTIDVLLGDETSPLMIATQRTAASLARCYTGEQRKLLYPEMVDNG</sequence>
<evidence type="ECO:0000256" key="4">
    <source>
        <dbReference type="ARBA" id="ARBA00022801"/>
    </source>
</evidence>
<evidence type="ECO:0000313" key="12">
    <source>
        <dbReference type="Proteomes" id="UP000199031"/>
    </source>
</evidence>
<dbReference type="Gene3D" id="1.20.120.920">
    <property type="entry name" value="CRISPR-associated endonuclease Cas1, C-terminal domain"/>
    <property type="match status" value="1"/>
</dbReference>
<keyword evidence="5 10" id="KW-0460">Magnesium</keyword>
<reference evidence="11 12" key="1">
    <citation type="submission" date="2016-10" db="EMBL/GenBank/DDBJ databases">
        <authorList>
            <person name="de Groot N.N."/>
        </authorList>
    </citation>
    <scope>NUCLEOTIDE SEQUENCE [LARGE SCALE GENOMIC DNA]</scope>
    <source>
        <strain evidence="11 12">DSM 28286</strain>
    </source>
</reference>
<dbReference type="Proteomes" id="UP000199031">
    <property type="component" value="Unassembled WGS sequence"/>
</dbReference>
<keyword evidence="1 10" id="KW-0540">Nuclease</keyword>
<dbReference type="GO" id="GO:0051607">
    <property type="term" value="P:defense response to virus"/>
    <property type="evidence" value="ECO:0007669"/>
    <property type="project" value="UniProtKB-UniRule"/>
</dbReference>
<keyword evidence="3 10" id="KW-0255">Endonuclease</keyword>
<comment type="subunit">
    <text evidence="9 10">Homodimer, forms a heterotetramer with a Cas2 homodimer.</text>
</comment>
<comment type="cofactor">
    <cofactor evidence="10">
        <name>Mg(2+)</name>
        <dbReference type="ChEBI" id="CHEBI:18420"/>
    </cofactor>
    <cofactor evidence="10">
        <name>Mn(2+)</name>
        <dbReference type="ChEBI" id="CHEBI:29035"/>
    </cofactor>
</comment>
<dbReference type="EC" id="3.1.-.-" evidence="10"/>
<dbReference type="InterPro" id="IPR050646">
    <property type="entry name" value="Cas1"/>
</dbReference>
<dbReference type="PANTHER" id="PTHR34353">
    <property type="entry name" value="CRISPR-ASSOCIATED ENDONUCLEASE CAS1 1"/>
    <property type="match status" value="1"/>
</dbReference>
<evidence type="ECO:0000256" key="5">
    <source>
        <dbReference type="ARBA" id="ARBA00022842"/>
    </source>
</evidence>
<evidence type="ECO:0000256" key="8">
    <source>
        <dbReference type="ARBA" id="ARBA00023211"/>
    </source>
</evidence>
<dbReference type="GO" id="GO:0046872">
    <property type="term" value="F:metal ion binding"/>
    <property type="evidence" value="ECO:0007669"/>
    <property type="project" value="UniProtKB-UniRule"/>
</dbReference>
<dbReference type="NCBIfam" id="TIGR03639">
    <property type="entry name" value="cas1_NMENI"/>
    <property type="match status" value="1"/>
</dbReference>
<keyword evidence="2 10" id="KW-0479">Metal-binding</keyword>
<proteinExistence type="inferred from homology"/>
<comment type="similarity">
    <text evidence="10">Belongs to the CRISPR-associated endonuclease Cas1 family.</text>
</comment>